<sequence>MSHSSLLRFLLLLASVLLAACSSKLHLPTYQQPTASQTISEDQLSIQYLGVGGHILSYNGSKIMTAPSFSNPHFLLAGPFFPMSADKEAIDTYMPAAKDVSMILVGHAHYDHLLDVPYVMQQHTPDAHVYGSETMAHTLAGSIDKQRIHALNDKMGDVNQPGEWIYGPDGKVRIMALKSAHAPHIMGIKFMGGHYDEDQQDLPWHAFGWKEGQTLAYIIDFLNADQSVAHRIFYQDAASQEPAGLVPPLADGKAIDIAILCPASFSQIDDYPESVIRNTQAKHFILGHWEDFFANDLEGEQRFVRLTDQDEFIQRLEAAKPANSTWVLPQLFSTQYFSANGALIQ</sequence>
<protein>
    <submittedName>
        <fullName evidence="2">MBL fold metallo-hydrolase</fullName>
    </submittedName>
</protein>
<accession>A0ABV7VR27</accession>
<dbReference type="RefSeq" id="WP_376865800.1">
    <property type="nucleotide sequence ID" value="NZ_JBHRYB010000005.1"/>
</dbReference>
<evidence type="ECO:0000313" key="2">
    <source>
        <dbReference type="EMBL" id="MFC3679980.1"/>
    </source>
</evidence>
<dbReference type="PANTHER" id="PTHR43546:SF3">
    <property type="entry name" value="UPF0173 METAL-DEPENDENT HYDROLASE MJ1163"/>
    <property type="match status" value="1"/>
</dbReference>
<gene>
    <name evidence="2" type="ORF">ACFOMG_07620</name>
</gene>
<name>A0ABV7VR27_9GAMM</name>
<evidence type="ECO:0000256" key="1">
    <source>
        <dbReference type="SAM" id="SignalP"/>
    </source>
</evidence>
<dbReference type="InterPro" id="IPR036866">
    <property type="entry name" value="RibonucZ/Hydroxyglut_hydro"/>
</dbReference>
<feature type="signal peptide" evidence="1">
    <location>
        <begin position="1"/>
        <end position="19"/>
    </location>
</feature>
<proteinExistence type="predicted"/>
<keyword evidence="1" id="KW-0732">Signal</keyword>
<dbReference type="Gene3D" id="3.60.15.10">
    <property type="entry name" value="Ribonuclease Z/Hydroxyacylglutathione hydrolase-like"/>
    <property type="match status" value="1"/>
</dbReference>
<dbReference type="SUPFAM" id="SSF56281">
    <property type="entry name" value="Metallo-hydrolase/oxidoreductase"/>
    <property type="match status" value="1"/>
</dbReference>
<feature type="chain" id="PRO_5047303092" evidence="1">
    <location>
        <begin position="20"/>
        <end position="345"/>
    </location>
</feature>
<reference evidence="3" key="1">
    <citation type="journal article" date="2019" name="Int. J. Syst. Evol. Microbiol.">
        <title>The Global Catalogue of Microorganisms (GCM) 10K type strain sequencing project: providing services to taxonomists for standard genome sequencing and annotation.</title>
        <authorList>
            <consortium name="The Broad Institute Genomics Platform"/>
            <consortium name="The Broad Institute Genome Sequencing Center for Infectious Disease"/>
            <person name="Wu L."/>
            <person name="Ma J."/>
        </authorList>
    </citation>
    <scope>NUCLEOTIDE SEQUENCE [LARGE SCALE GENOMIC DNA]</scope>
    <source>
        <strain evidence="3">KCTC 42424</strain>
    </source>
</reference>
<dbReference type="PANTHER" id="PTHR43546">
    <property type="entry name" value="UPF0173 METAL-DEPENDENT HYDROLASE MJ1163-RELATED"/>
    <property type="match status" value="1"/>
</dbReference>
<organism evidence="2 3">
    <name type="scientific">Bacterioplanoides pacificum</name>
    <dbReference type="NCBI Taxonomy" id="1171596"/>
    <lineage>
        <taxon>Bacteria</taxon>
        <taxon>Pseudomonadati</taxon>
        <taxon>Pseudomonadota</taxon>
        <taxon>Gammaproteobacteria</taxon>
        <taxon>Oceanospirillales</taxon>
        <taxon>Oceanospirillaceae</taxon>
        <taxon>Bacterioplanoides</taxon>
    </lineage>
</organism>
<dbReference type="EMBL" id="JBHRYB010000005">
    <property type="protein sequence ID" value="MFC3679980.1"/>
    <property type="molecule type" value="Genomic_DNA"/>
</dbReference>
<evidence type="ECO:0000313" key="3">
    <source>
        <dbReference type="Proteomes" id="UP001595722"/>
    </source>
</evidence>
<dbReference type="Proteomes" id="UP001595722">
    <property type="component" value="Unassembled WGS sequence"/>
</dbReference>
<comment type="caution">
    <text evidence="2">The sequence shown here is derived from an EMBL/GenBank/DDBJ whole genome shotgun (WGS) entry which is preliminary data.</text>
</comment>
<dbReference type="InterPro" id="IPR050114">
    <property type="entry name" value="UPF0173_UPF0282_UlaG_hydrolase"/>
</dbReference>
<keyword evidence="3" id="KW-1185">Reference proteome</keyword>